<dbReference type="EMBL" id="HE601428">
    <property type="protein sequence ID" value="CAP38864.2"/>
    <property type="molecule type" value="Genomic_DNA"/>
</dbReference>
<dbReference type="CTD" id="8580980"/>
<dbReference type="InParanoid" id="A8Y1U4"/>
<sequence>MARFSILSLLFVVFSLVLAVYFLIQISPDPQISSNLKRKILENWSICARKQLDKTHTADEVRKHRILRRIFWHQFSSLTTYCDVAENIDLLGLISLKNSDEVKYALMPKNLPTKNSTFNFVTLGIGKDITAEKSFKEEAEFLGYQGKFYGADPIIEDNSQLFSQIGEYFPFAIGGKTEISNASVLKNGTYREETISHVELLKFLKDDLKIAEIDHLWLDAEGAEFGLFDYFYNDGPLERNVFQNFSNFRLANLSILLVLIFQKTFNFQIFEKWPISEFPKYFSFSAFKFPETIFQNFLISKNKKFPFSESQKFSLQSRFNLFQKRQKSSSSGLYVPFFLCNFSHSSINTVLYNLFIFSELQKECAYPNIHMWFRKRYLTTWNIPIYFCFPLSPKNMIKLIKLSQIKRFKSINYIRYYCCLNNQLIVDISSKHYGHENLVKIVEREEINNDYFPLNVSGKMIDFQLSEKFEFPVAAYHLYEKESVIQSMHNYFVHLFGDAMEYCWKTDDRKTPIPKLQNLSACIRVYISPNYGDMKTIENFLSSIPVLKSVDIFAQLTTESFSSESAIYQKLEYLEIELYLVDFPKNQILNGIEAEYIAPTMKPPTHTLPKLYIGNDNKTNTDPIISHTYVVRESVSHVASVLIREKKLFFGVWNMTEKEFLNMVE</sequence>
<dbReference type="GeneID" id="8580980"/>
<dbReference type="KEGG" id="cbr:CBG_22230"/>
<feature type="signal peptide" evidence="1">
    <location>
        <begin position="1"/>
        <end position="19"/>
    </location>
</feature>
<dbReference type="WormBase" id="CBG22230">
    <property type="protein sequence ID" value="CBP48904"/>
    <property type="gene ID" value="WBGene00040834"/>
</dbReference>
<dbReference type="PANTHER" id="PTHR22989:SF4">
    <property type="entry name" value="METHYLTRANSFERASE FKBM DOMAIN-CONTAINING PROTEIN"/>
    <property type="match status" value="1"/>
</dbReference>
<dbReference type="RefSeq" id="XP_002638984.2">
    <property type="nucleotide sequence ID" value="XM_002638938.2"/>
</dbReference>
<reference evidence="3 4" key="2">
    <citation type="journal article" date="2011" name="PLoS Genet.">
        <title>Caenorhabditis briggsae recombinant inbred line genotypes reveal inter-strain incompatibility and the evolution of recombination.</title>
        <authorList>
            <person name="Ross J.A."/>
            <person name="Koboldt D.C."/>
            <person name="Staisch J.E."/>
            <person name="Chamberlin H.M."/>
            <person name="Gupta B.P."/>
            <person name="Miller R.D."/>
            <person name="Baird S.E."/>
            <person name="Haag E.S."/>
        </authorList>
    </citation>
    <scope>NUCLEOTIDE SEQUENCE [LARGE SCALE GENOMIC DNA]</scope>
    <source>
        <strain evidence="3 4">AF16</strain>
    </source>
</reference>
<evidence type="ECO:0000313" key="4">
    <source>
        <dbReference type="Proteomes" id="UP000008549"/>
    </source>
</evidence>
<proteinExistence type="predicted"/>
<dbReference type="eggNOG" id="ENOG502TGKM">
    <property type="taxonomic scope" value="Eukaryota"/>
</dbReference>
<dbReference type="InterPro" id="IPR006342">
    <property type="entry name" value="FkbM_mtfrase"/>
</dbReference>
<evidence type="ECO:0000259" key="2">
    <source>
        <dbReference type="Pfam" id="PF05050"/>
    </source>
</evidence>
<dbReference type="PANTHER" id="PTHR22989">
    <property type="entry name" value="UNCHARACTERIZED DUF13 C.ELEGANS"/>
    <property type="match status" value="1"/>
</dbReference>
<organism evidence="3 4">
    <name type="scientific">Caenorhabditis briggsae</name>
    <dbReference type="NCBI Taxonomy" id="6238"/>
    <lineage>
        <taxon>Eukaryota</taxon>
        <taxon>Metazoa</taxon>
        <taxon>Ecdysozoa</taxon>
        <taxon>Nematoda</taxon>
        <taxon>Chromadorea</taxon>
        <taxon>Rhabditida</taxon>
        <taxon>Rhabditina</taxon>
        <taxon>Rhabditomorpha</taxon>
        <taxon>Rhabditoidea</taxon>
        <taxon>Rhabditidae</taxon>
        <taxon>Peloderinae</taxon>
        <taxon>Caenorhabditis</taxon>
    </lineage>
</organism>
<accession>A8Y1U4</accession>
<dbReference type="Proteomes" id="UP000008549">
    <property type="component" value="Unassembled WGS sequence"/>
</dbReference>
<evidence type="ECO:0000313" key="5">
    <source>
        <dbReference type="WormBase" id="CBG22230"/>
    </source>
</evidence>
<reference evidence="3 4" key="1">
    <citation type="journal article" date="2003" name="PLoS Biol.">
        <title>The genome sequence of Caenorhabditis briggsae: a platform for comparative genomics.</title>
        <authorList>
            <person name="Stein L.D."/>
            <person name="Bao Z."/>
            <person name="Blasiar D."/>
            <person name="Blumenthal T."/>
            <person name="Brent M.R."/>
            <person name="Chen N."/>
            <person name="Chinwalla A."/>
            <person name="Clarke L."/>
            <person name="Clee C."/>
            <person name="Coghlan A."/>
            <person name="Coulson A."/>
            <person name="D'Eustachio P."/>
            <person name="Fitch D.H."/>
            <person name="Fulton L.A."/>
            <person name="Fulton R.E."/>
            <person name="Griffiths-Jones S."/>
            <person name="Harris T.W."/>
            <person name="Hillier L.W."/>
            <person name="Kamath R."/>
            <person name="Kuwabara P.E."/>
            <person name="Mardis E.R."/>
            <person name="Marra M.A."/>
            <person name="Miner T.L."/>
            <person name="Minx P."/>
            <person name="Mullikin J.C."/>
            <person name="Plumb R.W."/>
            <person name="Rogers J."/>
            <person name="Schein J.E."/>
            <person name="Sohrmann M."/>
            <person name="Spieth J."/>
            <person name="Stajich J.E."/>
            <person name="Wei C."/>
            <person name="Willey D."/>
            <person name="Wilson R.K."/>
            <person name="Durbin R."/>
            <person name="Waterston R.H."/>
        </authorList>
    </citation>
    <scope>NUCLEOTIDE SEQUENCE [LARGE SCALE GENOMIC DNA]</scope>
    <source>
        <strain evidence="3 4">AF16</strain>
    </source>
</reference>
<feature type="chain" id="PRO_5002733204" evidence="1">
    <location>
        <begin position="20"/>
        <end position="665"/>
    </location>
</feature>
<name>A8Y1U4_CAEBR</name>
<dbReference type="Pfam" id="PF05050">
    <property type="entry name" value="Methyltransf_21"/>
    <property type="match status" value="1"/>
</dbReference>
<protein>
    <submittedName>
        <fullName evidence="3">Protein CBG22230</fullName>
    </submittedName>
</protein>
<evidence type="ECO:0000313" key="3">
    <source>
        <dbReference type="EMBL" id="CAP38864.2"/>
    </source>
</evidence>
<keyword evidence="1" id="KW-0732">Signal</keyword>
<feature type="domain" description="Methyltransferase FkbM" evidence="2">
    <location>
        <begin position="101"/>
        <end position="228"/>
    </location>
</feature>
<dbReference type="HOGENOM" id="CLU_412906_0_0_1"/>
<dbReference type="AlphaFoldDB" id="A8Y1U4"/>
<keyword evidence="4" id="KW-1185">Reference proteome</keyword>
<evidence type="ECO:0000256" key="1">
    <source>
        <dbReference type="SAM" id="SignalP"/>
    </source>
</evidence>
<gene>
    <name evidence="3 5" type="ORF">CBG22230</name>
    <name evidence="3" type="ORF">CBG_22230</name>
</gene>